<feature type="binding site" evidence="8">
    <location>
        <position position="64"/>
    </location>
    <ligand>
        <name>Zn(2+)</name>
        <dbReference type="ChEBI" id="CHEBI:29105"/>
    </ligand>
</feature>
<keyword evidence="13" id="KW-1185">Reference proteome</keyword>
<keyword evidence="3" id="KW-0677">Repeat</keyword>
<dbReference type="EnsemblMetazoa" id="AALFPA23_000177.R39305">
    <property type="protein sequence ID" value="AALFPA23_000177.P39305"/>
    <property type="gene ID" value="AALFPA23_000177"/>
</dbReference>
<dbReference type="SMART" id="SM00355">
    <property type="entry name" value="ZnF_C2H2"/>
    <property type="match status" value="6"/>
</dbReference>
<comment type="subcellular location">
    <subcellularLocation>
        <location evidence="1">Nucleus</location>
    </subcellularLocation>
</comment>
<dbReference type="GeneID" id="109424707"/>
<evidence type="ECO:0000313" key="13">
    <source>
        <dbReference type="Proteomes" id="UP000069940"/>
    </source>
</evidence>
<dbReference type="PANTHER" id="PTHR24394">
    <property type="entry name" value="ZINC FINGER PROTEIN"/>
    <property type="match status" value="1"/>
</dbReference>
<evidence type="ECO:0000256" key="9">
    <source>
        <dbReference type="SAM" id="MobiDB-lite"/>
    </source>
</evidence>
<keyword evidence="2 8" id="KW-0479">Metal-binding</keyword>
<sequence>MNAGTTVCRLCLKENHDTKSNHDDYSNKSGDPLEESLEQLVSQYLPIQIIKYDDSDYPFICSCCTSKIKQWHRFCTSCIDNDKIYMQRFLEQLTSNGRMFHQEEVMLPKEEMLDTFCEEITTDLYVEIEPADENESIGDPNDEICDDQNYYPLKAEMPNQQEPKIEDNEVKLKETEEVESAPKKPPKCPKKTPKSPKETPKSPKKTPKSPKKKKRKRPDDGLNLFLRKPCTRVTPKGEKPERRVAEMCPMCGKFVKDLKGHMGVHIDDRRYQCPHCPKTFVARNNFQNHVNIHTRAKMYKCDHCPKEFTLRNVLVTHLATHTKELKYVCPVCDKAFYQRTTFARHKRAHFAKRTVKCTECDRMFLSNGEMKHHFRKHLPVRPYPCTVCPQAFYRSSNLKVHMKIHERKKTDSIAIEVMPQDAYGE</sequence>
<protein>
    <recommendedName>
        <fullName evidence="14">C2h2-type zn-finger protein</fullName>
    </recommendedName>
</protein>
<keyword evidence="4 7" id="KW-0863">Zinc-finger</keyword>
<dbReference type="SUPFAM" id="SSF57716">
    <property type="entry name" value="Glucocorticoid receptor-like (DNA-binding domain)"/>
    <property type="match status" value="1"/>
</dbReference>
<dbReference type="Proteomes" id="UP000069940">
    <property type="component" value="Unassembled WGS sequence"/>
</dbReference>
<reference evidence="13" key="1">
    <citation type="journal article" date="2015" name="Proc. Natl. Acad. Sci. U.S.A.">
        <title>Genome sequence of the Asian Tiger mosquito, Aedes albopictus, reveals insights into its biology, genetics, and evolution.</title>
        <authorList>
            <person name="Chen X.G."/>
            <person name="Jiang X."/>
            <person name="Gu J."/>
            <person name="Xu M."/>
            <person name="Wu Y."/>
            <person name="Deng Y."/>
            <person name="Zhang C."/>
            <person name="Bonizzoni M."/>
            <person name="Dermauw W."/>
            <person name="Vontas J."/>
            <person name="Armbruster P."/>
            <person name="Huang X."/>
            <person name="Yang Y."/>
            <person name="Zhang H."/>
            <person name="He W."/>
            <person name="Peng H."/>
            <person name="Liu Y."/>
            <person name="Wu K."/>
            <person name="Chen J."/>
            <person name="Lirakis M."/>
            <person name="Topalis P."/>
            <person name="Van Leeuwen T."/>
            <person name="Hall A.B."/>
            <person name="Jiang X."/>
            <person name="Thorpe C."/>
            <person name="Mueller R.L."/>
            <person name="Sun C."/>
            <person name="Waterhouse R.M."/>
            <person name="Yan G."/>
            <person name="Tu Z.J."/>
            <person name="Fang X."/>
            <person name="James A.A."/>
        </authorList>
    </citation>
    <scope>NUCLEOTIDE SEQUENCE [LARGE SCALE GENOMIC DNA]</scope>
    <source>
        <strain evidence="13">Foshan</strain>
    </source>
</reference>
<feature type="domain" description="C2H2-type" evidence="10">
    <location>
        <begin position="383"/>
        <end position="410"/>
    </location>
</feature>
<feature type="region of interest" description="Disordered" evidence="9">
    <location>
        <begin position="174"/>
        <end position="224"/>
    </location>
</feature>
<feature type="binding site" evidence="8">
    <location>
        <position position="61"/>
    </location>
    <ligand>
        <name>Zn(2+)</name>
        <dbReference type="ChEBI" id="CHEBI:29105"/>
    </ligand>
</feature>
<name>A0ABM1XJD7_AEDAL</name>
<dbReference type="Gene3D" id="3.40.1800.20">
    <property type="match status" value="1"/>
</dbReference>
<dbReference type="PANTHER" id="PTHR24394:SF44">
    <property type="entry name" value="ZINC FINGER PROTEIN 271-LIKE"/>
    <property type="match status" value="1"/>
</dbReference>
<evidence type="ECO:0000256" key="7">
    <source>
        <dbReference type="PROSITE-ProRule" id="PRU00042"/>
    </source>
</evidence>
<organism evidence="12 13">
    <name type="scientific">Aedes albopictus</name>
    <name type="common">Asian tiger mosquito</name>
    <name type="synonym">Stegomyia albopicta</name>
    <dbReference type="NCBI Taxonomy" id="7160"/>
    <lineage>
        <taxon>Eukaryota</taxon>
        <taxon>Metazoa</taxon>
        <taxon>Ecdysozoa</taxon>
        <taxon>Arthropoda</taxon>
        <taxon>Hexapoda</taxon>
        <taxon>Insecta</taxon>
        <taxon>Pterygota</taxon>
        <taxon>Neoptera</taxon>
        <taxon>Endopterygota</taxon>
        <taxon>Diptera</taxon>
        <taxon>Nematocera</taxon>
        <taxon>Culicoidea</taxon>
        <taxon>Culicidae</taxon>
        <taxon>Culicinae</taxon>
        <taxon>Aedini</taxon>
        <taxon>Aedes</taxon>
        <taxon>Stegomyia</taxon>
    </lineage>
</organism>
<dbReference type="PROSITE" id="PS51915">
    <property type="entry name" value="ZAD"/>
    <property type="match status" value="1"/>
</dbReference>
<evidence type="ECO:0000256" key="3">
    <source>
        <dbReference type="ARBA" id="ARBA00022737"/>
    </source>
</evidence>
<evidence type="ECO:0000259" key="11">
    <source>
        <dbReference type="PROSITE" id="PS51915"/>
    </source>
</evidence>
<keyword evidence="6" id="KW-0539">Nucleus</keyword>
<evidence type="ECO:0000256" key="4">
    <source>
        <dbReference type="ARBA" id="ARBA00022771"/>
    </source>
</evidence>
<dbReference type="InterPro" id="IPR036236">
    <property type="entry name" value="Znf_C2H2_sf"/>
</dbReference>
<reference evidence="12" key="2">
    <citation type="submission" date="2025-05" db="UniProtKB">
        <authorList>
            <consortium name="EnsemblMetazoa"/>
        </authorList>
    </citation>
    <scope>IDENTIFICATION</scope>
    <source>
        <strain evidence="12">Foshan</strain>
    </source>
</reference>
<dbReference type="Pfam" id="PF00096">
    <property type="entry name" value="zf-C2H2"/>
    <property type="match status" value="4"/>
</dbReference>
<feature type="domain" description="C2H2-type" evidence="10">
    <location>
        <begin position="271"/>
        <end position="298"/>
    </location>
</feature>
<dbReference type="RefSeq" id="XP_062699087.1">
    <property type="nucleotide sequence ID" value="XM_062843103.1"/>
</dbReference>
<dbReference type="InterPro" id="IPR013087">
    <property type="entry name" value="Znf_C2H2_type"/>
</dbReference>
<dbReference type="Pfam" id="PF07776">
    <property type="entry name" value="zf-AD"/>
    <property type="match status" value="1"/>
</dbReference>
<evidence type="ECO:0000256" key="1">
    <source>
        <dbReference type="ARBA" id="ARBA00004123"/>
    </source>
</evidence>
<feature type="binding site" evidence="8">
    <location>
        <position position="8"/>
    </location>
    <ligand>
        <name>Zn(2+)</name>
        <dbReference type="ChEBI" id="CHEBI:29105"/>
    </ligand>
</feature>
<feature type="domain" description="ZAD" evidence="11">
    <location>
        <begin position="6"/>
        <end position="88"/>
    </location>
</feature>
<accession>A0ABM1XJD7</accession>
<dbReference type="InterPro" id="IPR012934">
    <property type="entry name" value="Znf_AD"/>
</dbReference>
<evidence type="ECO:0000313" key="12">
    <source>
        <dbReference type="EnsemblMetazoa" id="AALFPA23_000177.P39307"/>
    </source>
</evidence>
<evidence type="ECO:0000256" key="2">
    <source>
        <dbReference type="ARBA" id="ARBA00022723"/>
    </source>
</evidence>
<evidence type="ECO:0008006" key="14">
    <source>
        <dbReference type="Google" id="ProtNLM"/>
    </source>
</evidence>
<evidence type="ECO:0000256" key="5">
    <source>
        <dbReference type="ARBA" id="ARBA00022833"/>
    </source>
</evidence>
<feature type="compositionally biased region" description="Basic residues" evidence="9">
    <location>
        <begin position="202"/>
        <end position="216"/>
    </location>
</feature>
<evidence type="ECO:0000256" key="6">
    <source>
        <dbReference type="ARBA" id="ARBA00023242"/>
    </source>
</evidence>
<dbReference type="EnsemblMetazoa" id="AALFPA23_000177.R39307">
    <property type="protein sequence ID" value="AALFPA23_000177.P39307"/>
    <property type="gene ID" value="AALFPA23_000177"/>
</dbReference>
<feature type="binding site" evidence="8">
    <location>
        <position position="11"/>
    </location>
    <ligand>
        <name>Zn(2+)</name>
        <dbReference type="ChEBI" id="CHEBI:29105"/>
    </ligand>
</feature>
<dbReference type="SMART" id="SM00868">
    <property type="entry name" value="zf-AD"/>
    <property type="match status" value="1"/>
</dbReference>
<keyword evidence="5 8" id="KW-0862">Zinc</keyword>
<feature type="domain" description="C2H2-type" evidence="10">
    <location>
        <begin position="327"/>
        <end position="354"/>
    </location>
</feature>
<feature type="domain" description="C2H2-type" evidence="10">
    <location>
        <begin position="355"/>
        <end position="382"/>
    </location>
</feature>
<evidence type="ECO:0000256" key="8">
    <source>
        <dbReference type="PROSITE-ProRule" id="PRU01263"/>
    </source>
</evidence>
<dbReference type="PROSITE" id="PS50157">
    <property type="entry name" value="ZINC_FINGER_C2H2_2"/>
    <property type="match status" value="5"/>
</dbReference>
<proteinExistence type="predicted"/>
<dbReference type="Gene3D" id="3.30.160.60">
    <property type="entry name" value="Classic Zinc Finger"/>
    <property type="match status" value="4"/>
</dbReference>
<dbReference type="RefSeq" id="XP_062699086.1">
    <property type="nucleotide sequence ID" value="XM_062843102.1"/>
</dbReference>
<feature type="compositionally biased region" description="Basic residues" evidence="9">
    <location>
        <begin position="184"/>
        <end position="194"/>
    </location>
</feature>
<dbReference type="PROSITE" id="PS00028">
    <property type="entry name" value="ZINC_FINGER_C2H2_1"/>
    <property type="match status" value="5"/>
</dbReference>
<evidence type="ECO:0000259" key="10">
    <source>
        <dbReference type="PROSITE" id="PS50157"/>
    </source>
</evidence>
<dbReference type="SUPFAM" id="SSF57667">
    <property type="entry name" value="beta-beta-alpha zinc fingers"/>
    <property type="match status" value="3"/>
</dbReference>
<feature type="domain" description="C2H2-type" evidence="10">
    <location>
        <begin position="299"/>
        <end position="326"/>
    </location>
</feature>